<dbReference type="STRING" id="1795832.A7Q00_07490"/>
<sequence length="149" mass="17089">MRIRSLILTLLLASPFAAAGNLECNRETPLEYVLTTYRCVYHNGSLAQAYAAMRTNRFEDGRLRLDFPGMPRRLPANNFQYRGNVRFDLHGNGRSERYLAQTSIKYSSPDSVMIKYLYEDRNNSIYTHEALFQRKGSDVEITSELVAAP</sequence>
<keyword evidence="3" id="KW-1185">Reference proteome</keyword>
<comment type="caution">
    <text evidence="2">The sequence shown here is derived from an EMBL/GenBank/DDBJ whole genome shotgun (WGS) entry which is preliminary data.</text>
</comment>
<evidence type="ECO:0000313" key="3">
    <source>
        <dbReference type="Proteomes" id="UP000077726"/>
    </source>
</evidence>
<gene>
    <name evidence="2" type="ORF">A7Q00_07490</name>
</gene>
<accession>A0A1B6VY19</accession>
<reference evidence="3" key="1">
    <citation type="submission" date="2016-05" db="EMBL/GenBank/DDBJ databases">
        <title>Draft genome of Corynebacterium afermentans subsp. afermentans LCDC 88199T.</title>
        <authorList>
            <person name="Bernier A.-M."/>
            <person name="Bernard K."/>
        </authorList>
    </citation>
    <scope>NUCLEOTIDE SEQUENCE [LARGE SCALE GENOMIC DNA]</scope>
    <source>
        <strain evidence="3">NML130454</strain>
    </source>
</reference>
<keyword evidence="1" id="KW-0732">Signal</keyword>
<organism evidence="2 3">
    <name type="scientific">Eikenella halliae</name>
    <dbReference type="NCBI Taxonomy" id="1795832"/>
    <lineage>
        <taxon>Bacteria</taxon>
        <taxon>Pseudomonadati</taxon>
        <taxon>Pseudomonadota</taxon>
        <taxon>Betaproteobacteria</taxon>
        <taxon>Neisseriales</taxon>
        <taxon>Neisseriaceae</taxon>
        <taxon>Eikenella</taxon>
    </lineage>
</organism>
<dbReference type="EMBL" id="LXSQ01000019">
    <property type="protein sequence ID" value="OAM42186.1"/>
    <property type="molecule type" value="Genomic_DNA"/>
</dbReference>
<protein>
    <submittedName>
        <fullName evidence="2">Uncharacterized protein</fullName>
    </submittedName>
</protein>
<name>A0A1B6VY19_9NEIS</name>
<evidence type="ECO:0000313" key="2">
    <source>
        <dbReference type="EMBL" id="OAM42186.1"/>
    </source>
</evidence>
<feature type="chain" id="PRO_5008590510" evidence="1">
    <location>
        <begin position="20"/>
        <end position="149"/>
    </location>
</feature>
<evidence type="ECO:0000256" key="1">
    <source>
        <dbReference type="SAM" id="SignalP"/>
    </source>
</evidence>
<dbReference type="OrthoDB" id="9825957at2"/>
<dbReference type="RefSeq" id="WP_064089958.1">
    <property type="nucleotide sequence ID" value="NZ_LXSQ01000019.1"/>
</dbReference>
<proteinExistence type="predicted"/>
<dbReference type="AlphaFoldDB" id="A0A1B6VY19"/>
<dbReference type="Proteomes" id="UP000077726">
    <property type="component" value="Unassembled WGS sequence"/>
</dbReference>
<feature type="signal peptide" evidence="1">
    <location>
        <begin position="1"/>
        <end position="19"/>
    </location>
</feature>